<dbReference type="RefSeq" id="WP_236977999.1">
    <property type="nucleotide sequence ID" value="NZ_BRXE01000057.1"/>
</dbReference>
<dbReference type="InterPro" id="IPR023393">
    <property type="entry name" value="START-like_dom_sf"/>
</dbReference>
<dbReference type="Gene3D" id="3.30.530.20">
    <property type="match status" value="1"/>
</dbReference>
<accession>A0A9P3Q939</accession>
<comment type="caution">
    <text evidence="2">The sequence shown here is derived from an EMBL/GenBank/DDBJ whole genome shotgun (WGS) entry which is preliminary data.</text>
</comment>
<keyword evidence="3" id="KW-1185">Reference proteome</keyword>
<dbReference type="PANTHER" id="PTHR39683:SF4">
    <property type="entry name" value="COENZYME Q-BINDING PROTEIN COQ10 START DOMAIN-CONTAINING PROTEIN"/>
    <property type="match status" value="1"/>
</dbReference>
<organism evidence="2 3">
    <name type="scientific">Mycobacterium kiyosense</name>
    <dbReference type="NCBI Taxonomy" id="2871094"/>
    <lineage>
        <taxon>Bacteria</taxon>
        <taxon>Bacillati</taxon>
        <taxon>Actinomycetota</taxon>
        <taxon>Actinomycetes</taxon>
        <taxon>Mycobacteriales</taxon>
        <taxon>Mycobacteriaceae</taxon>
        <taxon>Mycobacterium</taxon>
    </lineage>
</organism>
<dbReference type="Proteomes" id="UP001064782">
    <property type="component" value="Unassembled WGS sequence"/>
</dbReference>
<dbReference type="GeneID" id="83628081"/>
<dbReference type="CDD" id="cd07819">
    <property type="entry name" value="SRPBCC_2"/>
    <property type="match status" value="1"/>
</dbReference>
<evidence type="ECO:0000313" key="2">
    <source>
        <dbReference type="EMBL" id="GLD31540.1"/>
    </source>
</evidence>
<dbReference type="EMBL" id="BRZI01000027">
    <property type="protein sequence ID" value="GLD31540.1"/>
    <property type="molecule type" value="Genomic_DNA"/>
</dbReference>
<reference evidence="2" key="1">
    <citation type="submission" date="2022-08" db="EMBL/GenBank/DDBJ databases">
        <title>Mycobacterium kiyosense sp. nov., scotochromogenic slow-glowing species isolated from respiratory specimens.</title>
        <authorList>
            <person name="Fukano H."/>
            <person name="Kazumi Y."/>
            <person name="Sakagami N."/>
            <person name="Ato M."/>
            <person name="Mitarai S."/>
            <person name="Hoshino Y."/>
        </authorList>
    </citation>
    <scope>NUCLEOTIDE SEQUENCE</scope>
    <source>
        <strain evidence="2">1413</strain>
        <strain evidence="1">SRL2020-028</strain>
    </source>
</reference>
<dbReference type="EMBL" id="BRXE01000057">
    <property type="protein sequence ID" value="GLB84673.1"/>
    <property type="molecule type" value="Genomic_DNA"/>
</dbReference>
<dbReference type="Pfam" id="PF10604">
    <property type="entry name" value="Polyketide_cyc2"/>
    <property type="match status" value="1"/>
</dbReference>
<dbReference type="PANTHER" id="PTHR39683">
    <property type="entry name" value="CONSERVED PROTEIN TB16.3"/>
    <property type="match status" value="1"/>
</dbReference>
<protein>
    <submittedName>
        <fullName evidence="2">Cyclase</fullName>
    </submittedName>
</protein>
<dbReference type="Proteomes" id="UP001165663">
    <property type="component" value="Unassembled WGS sequence"/>
</dbReference>
<gene>
    <name evidence="2" type="ORF">Mkiyose1413_34230</name>
    <name evidence="1" type="ORF">SRL2020028_39290</name>
</gene>
<sequence>MAVQASSEIVIDAPPEAIIDAIADIEALPGWSSVHKRAKVVDTWPDGRPRHVKVIVKVAGIVDKEILEYHWGPDWVVWDAKKTRRQHAQHGEYNFSREADDRTRVRFTLTVETSALLPEFMVKRARDKVLWVATEGLREQVLAPT</sequence>
<name>A0A9P3Q939_9MYCO</name>
<dbReference type="SUPFAM" id="SSF55961">
    <property type="entry name" value="Bet v1-like"/>
    <property type="match status" value="1"/>
</dbReference>
<evidence type="ECO:0000313" key="1">
    <source>
        <dbReference type="EMBL" id="GLB84673.1"/>
    </source>
</evidence>
<evidence type="ECO:0000313" key="3">
    <source>
        <dbReference type="Proteomes" id="UP001064782"/>
    </source>
</evidence>
<dbReference type="AlphaFoldDB" id="A0A9P3Q939"/>
<dbReference type="InterPro" id="IPR019587">
    <property type="entry name" value="Polyketide_cyclase/dehydratase"/>
</dbReference>
<proteinExistence type="predicted"/>